<keyword evidence="1" id="KW-0472">Membrane</keyword>
<dbReference type="SUPFAM" id="SSF56112">
    <property type="entry name" value="Protein kinase-like (PK-like)"/>
    <property type="match status" value="1"/>
</dbReference>
<evidence type="ECO:0008006" key="4">
    <source>
        <dbReference type="Google" id="ProtNLM"/>
    </source>
</evidence>
<comment type="caution">
    <text evidence="2">The sequence shown here is derived from an EMBL/GenBank/DDBJ whole genome shotgun (WGS) entry which is preliminary data.</text>
</comment>
<keyword evidence="1" id="KW-0812">Transmembrane</keyword>
<evidence type="ECO:0000313" key="3">
    <source>
        <dbReference type="Proteomes" id="UP001500416"/>
    </source>
</evidence>
<dbReference type="RefSeq" id="WP_343937411.1">
    <property type="nucleotide sequence ID" value="NZ_BAAABU010000020.1"/>
</dbReference>
<keyword evidence="1" id="KW-1133">Transmembrane helix</keyword>
<keyword evidence="3" id="KW-1185">Reference proteome</keyword>
<sequence>MTEQLQLILAGDFGRGLQTYDIEFDGRRRLDPPLLSRFGRNRVNEPVALRSAGPDPASVALLRREVDALTRLRGRLTERRYPTQLTRLIGHNPDHEPPYLLRTNRGEPLSRLDLPLPAGVLGPVVDDLVRILRYLAVSGLVHRRIGLSTLNWDGEGLQLVDFEHAVLSGLPAPACPCCPDRPPAQGAARRQDDVLDAGLVLYRLFTNEDVTDPAEARRRLDLQDVVVRDLLNGVFDPDRARRPDPLALLRRRKLPDPLSGTGRPVATLADRETRGVEAFERLRAEQRAFAAWYQHNAHVLLKEPVSPSRVTAIVWTSVVALVVVGVIVWGALTS</sequence>
<gene>
    <name evidence="2" type="ORF">GCM10010492_61140</name>
</gene>
<dbReference type="InterPro" id="IPR011009">
    <property type="entry name" value="Kinase-like_dom_sf"/>
</dbReference>
<name>A0ABN0UJQ9_9PSEU</name>
<organism evidence="2 3">
    <name type="scientific">Saccharothrix mutabilis subsp. mutabilis</name>
    <dbReference type="NCBI Taxonomy" id="66855"/>
    <lineage>
        <taxon>Bacteria</taxon>
        <taxon>Bacillati</taxon>
        <taxon>Actinomycetota</taxon>
        <taxon>Actinomycetes</taxon>
        <taxon>Pseudonocardiales</taxon>
        <taxon>Pseudonocardiaceae</taxon>
        <taxon>Saccharothrix</taxon>
    </lineage>
</organism>
<dbReference type="EMBL" id="BAAABU010000020">
    <property type="protein sequence ID" value="GAA0252384.1"/>
    <property type="molecule type" value="Genomic_DNA"/>
</dbReference>
<dbReference type="Proteomes" id="UP001500416">
    <property type="component" value="Unassembled WGS sequence"/>
</dbReference>
<reference evidence="2 3" key="1">
    <citation type="journal article" date="2019" name="Int. J. Syst. Evol. Microbiol.">
        <title>The Global Catalogue of Microorganisms (GCM) 10K type strain sequencing project: providing services to taxonomists for standard genome sequencing and annotation.</title>
        <authorList>
            <consortium name="The Broad Institute Genomics Platform"/>
            <consortium name="The Broad Institute Genome Sequencing Center for Infectious Disease"/>
            <person name="Wu L."/>
            <person name="Ma J."/>
        </authorList>
    </citation>
    <scope>NUCLEOTIDE SEQUENCE [LARGE SCALE GENOMIC DNA]</scope>
    <source>
        <strain evidence="2 3">JCM 3380</strain>
    </source>
</reference>
<protein>
    <recommendedName>
        <fullName evidence="4">Protein kinase domain-containing protein</fullName>
    </recommendedName>
</protein>
<accession>A0ABN0UJQ9</accession>
<proteinExistence type="predicted"/>
<evidence type="ECO:0000256" key="1">
    <source>
        <dbReference type="SAM" id="Phobius"/>
    </source>
</evidence>
<feature type="transmembrane region" description="Helical" evidence="1">
    <location>
        <begin position="312"/>
        <end position="332"/>
    </location>
</feature>
<evidence type="ECO:0000313" key="2">
    <source>
        <dbReference type="EMBL" id="GAA0252384.1"/>
    </source>
</evidence>